<keyword evidence="2" id="KW-1185">Reference proteome</keyword>
<comment type="caution">
    <text evidence="1">The sequence shown here is derived from an EMBL/GenBank/DDBJ whole genome shotgun (WGS) entry which is preliminary data.</text>
</comment>
<name>A0A9P1J2T7_9PELO</name>
<sequence>MHGEYELPKTYWKTRSIAIYTTKMHYGNVFSEWNLKQKSNDSKNWTESMRMAVHIMRKFRVEKIESTTFENDIEDVHWEDKACLRRAFGFKAE</sequence>
<evidence type="ECO:0000313" key="2">
    <source>
        <dbReference type="Proteomes" id="UP001152747"/>
    </source>
</evidence>
<dbReference type="AlphaFoldDB" id="A0A9P1J2T7"/>
<reference evidence="1" key="1">
    <citation type="submission" date="2022-11" db="EMBL/GenBank/DDBJ databases">
        <authorList>
            <person name="Kikuchi T."/>
        </authorList>
    </citation>
    <scope>NUCLEOTIDE SEQUENCE</scope>
    <source>
        <strain evidence="1">PS1010</strain>
    </source>
</reference>
<proteinExistence type="predicted"/>
<gene>
    <name evidence="1" type="ORF">CAMP_LOCUS17302</name>
</gene>
<accession>A0A9P1J2T7</accession>
<dbReference type="Proteomes" id="UP001152747">
    <property type="component" value="Unassembled WGS sequence"/>
</dbReference>
<organism evidence="1 2">
    <name type="scientific">Caenorhabditis angaria</name>
    <dbReference type="NCBI Taxonomy" id="860376"/>
    <lineage>
        <taxon>Eukaryota</taxon>
        <taxon>Metazoa</taxon>
        <taxon>Ecdysozoa</taxon>
        <taxon>Nematoda</taxon>
        <taxon>Chromadorea</taxon>
        <taxon>Rhabditida</taxon>
        <taxon>Rhabditina</taxon>
        <taxon>Rhabditomorpha</taxon>
        <taxon>Rhabditoidea</taxon>
        <taxon>Rhabditidae</taxon>
        <taxon>Peloderinae</taxon>
        <taxon>Caenorhabditis</taxon>
    </lineage>
</organism>
<dbReference type="EMBL" id="CANHGI010000006">
    <property type="protein sequence ID" value="CAI5454665.1"/>
    <property type="molecule type" value="Genomic_DNA"/>
</dbReference>
<protein>
    <submittedName>
        <fullName evidence="1">Uncharacterized protein</fullName>
    </submittedName>
</protein>
<evidence type="ECO:0000313" key="1">
    <source>
        <dbReference type="EMBL" id="CAI5454665.1"/>
    </source>
</evidence>